<feature type="region of interest" description="Disordered" evidence="1">
    <location>
        <begin position="1"/>
        <end position="24"/>
    </location>
</feature>
<dbReference type="PROSITE" id="PS50004">
    <property type="entry name" value="C2"/>
    <property type="match status" value="1"/>
</dbReference>
<dbReference type="Proteomes" id="UP000026962">
    <property type="component" value="Chromosome 1"/>
</dbReference>
<dbReference type="OMA" id="HGVLYFC"/>
<keyword evidence="4" id="KW-1185">Reference proteome</keyword>
<reference evidence="3" key="1">
    <citation type="submission" date="2015-04" db="UniProtKB">
        <authorList>
            <consortium name="EnsemblPlants"/>
        </authorList>
    </citation>
    <scope>IDENTIFICATION</scope>
</reference>
<dbReference type="HOGENOM" id="CLU_049673_2_0_1"/>
<protein>
    <recommendedName>
        <fullName evidence="2">C2 domain-containing protein</fullName>
    </recommendedName>
</protein>
<feature type="compositionally biased region" description="Basic residues" evidence="1">
    <location>
        <begin position="8"/>
        <end position="20"/>
    </location>
</feature>
<dbReference type="GO" id="GO:0006952">
    <property type="term" value="P:defense response"/>
    <property type="evidence" value="ECO:0007669"/>
    <property type="project" value="InterPro"/>
</dbReference>
<evidence type="ECO:0000259" key="2">
    <source>
        <dbReference type="PROSITE" id="PS50004"/>
    </source>
</evidence>
<dbReference type="Pfam" id="PF00168">
    <property type="entry name" value="C2"/>
    <property type="match status" value="1"/>
</dbReference>
<dbReference type="Gene3D" id="2.60.40.150">
    <property type="entry name" value="C2 domain"/>
    <property type="match status" value="1"/>
</dbReference>
<dbReference type="PANTHER" id="PTHR32246:SF67">
    <property type="entry name" value="OS01G0369500 PROTEIN"/>
    <property type="match status" value="1"/>
</dbReference>
<dbReference type="EnsemblPlants" id="OPUNC01G16420.1">
    <property type="protein sequence ID" value="OPUNC01G16420.1"/>
    <property type="gene ID" value="OPUNC01G16420"/>
</dbReference>
<dbReference type="InterPro" id="IPR044750">
    <property type="entry name" value="C2_SRC2/BAP"/>
</dbReference>
<sequence>MALLSNSRRTHARRRHRLRKTLSLPPPPIPPTILLLLLRRPAMAYRVLELTLVSASDLKKVTLFSRMRVFAIASISGSNVPMPMHGTHADSNGGSNPAWNTVLHFPVPARLDTRGLALHVQLRARRSFGGHRDVGDVFVPLDDLLAGAHDGGEPKPASYQVRRPMSGRSHGTLYFCYRFTDVKHPALEAIEAASATSTTKQEQYVPMYVQNSDEKATEKSMSPVTAYPPPSNAAVAYPPVVPYGAPYGGGYPPQQKQPYGYAAPPPYAYNAVVPPPPASYGYASAQQPAPRRGGRMGMGLGLGLLGGAVGGMMLGEMVGDMEADAAYDAGFNDALEF</sequence>
<organism evidence="3">
    <name type="scientific">Oryza punctata</name>
    <name type="common">Red rice</name>
    <dbReference type="NCBI Taxonomy" id="4537"/>
    <lineage>
        <taxon>Eukaryota</taxon>
        <taxon>Viridiplantae</taxon>
        <taxon>Streptophyta</taxon>
        <taxon>Embryophyta</taxon>
        <taxon>Tracheophyta</taxon>
        <taxon>Spermatophyta</taxon>
        <taxon>Magnoliopsida</taxon>
        <taxon>Liliopsida</taxon>
        <taxon>Poales</taxon>
        <taxon>Poaceae</taxon>
        <taxon>BOP clade</taxon>
        <taxon>Oryzoideae</taxon>
        <taxon>Oryzeae</taxon>
        <taxon>Oryzinae</taxon>
        <taxon>Oryza</taxon>
    </lineage>
</organism>
<reference evidence="3" key="2">
    <citation type="submission" date="2018-05" db="EMBL/GenBank/DDBJ databases">
        <title>OpunRS2 (Oryza punctata Reference Sequence Version 2).</title>
        <authorList>
            <person name="Zhang J."/>
            <person name="Kudrna D."/>
            <person name="Lee S."/>
            <person name="Talag J."/>
            <person name="Welchert J."/>
            <person name="Wing R.A."/>
        </authorList>
    </citation>
    <scope>NUCLEOTIDE SEQUENCE [LARGE SCALE GENOMIC DNA]</scope>
</reference>
<dbReference type="AlphaFoldDB" id="A0A0E0JIX5"/>
<feature type="domain" description="C2" evidence="2">
    <location>
        <begin position="29"/>
        <end position="157"/>
    </location>
</feature>
<evidence type="ECO:0000256" key="1">
    <source>
        <dbReference type="SAM" id="MobiDB-lite"/>
    </source>
</evidence>
<dbReference type="SUPFAM" id="SSF49562">
    <property type="entry name" value="C2 domain (Calcium/lipid-binding domain, CaLB)"/>
    <property type="match status" value="1"/>
</dbReference>
<accession>A0A0E0JIX5</accession>
<dbReference type="InterPro" id="IPR000008">
    <property type="entry name" value="C2_dom"/>
</dbReference>
<dbReference type="PANTHER" id="PTHR32246">
    <property type="entry name" value="INGRESSION PROTEIN FIC1"/>
    <property type="match status" value="1"/>
</dbReference>
<evidence type="ECO:0000313" key="4">
    <source>
        <dbReference type="Proteomes" id="UP000026962"/>
    </source>
</evidence>
<proteinExistence type="predicted"/>
<evidence type="ECO:0000313" key="3">
    <source>
        <dbReference type="EnsemblPlants" id="OPUNC01G16420.1"/>
    </source>
</evidence>
<name>A0A0E0JIX5_ORYPU</name>
<dbReference type="CDD" id="cd04051">
    <property type="entry name" value="C2_SRC2_like"/>
    <property type="match status" value="1"/>
</dbReference>
<dbReference type="SMART" id="SM00239">
    <property type="entry name" value="C2"/>
    <property type="match status" value="1"/>
</dbReference>
<dbReference type="eggNOG" id="ENOG502QUNY">
    <property type="taxonomic scope" value="Eukaryota"/>
</dbReference>
<dbReference type="Gramene" id="OPUNC01G16420.1">
    <property type="protein sequence ID" value="OPUNC01G16420.1"/>
    <property type="gene ID" value="OPUNC01G16420"/>
</dbReference>
<dbReference type="InterPro" id="IPR035892">
    <property type="entry name" value="C2_domain_sf"/>
</dbReference>
<dbReference type="STRING" id="4537.A0A0E0JIX5"/>